<feature type="transmembrane region" description="Helical" evidence="1">
    <location>
        <begin position="15"/>
        <end position="32"/>
    </location>
</feature>
<keyword evidence="3" id="KW-1185">Reference proteome</keyword>
<feature type="non-terminal residue" evidence="2">
    <location>
        <position position="58"/>
    </location>
</feature>
<keyword evidence="1" id="KW-0812">Transmembrane</keyword>
<reference evidence="2" key="1">
    <citation type="journal article" date="2023" name="Genome Biol. Evol.">
        <title>Long-read-based Genome Assembly of Drosophila gunungcola Reveals Fewer Chemosensory Genes in Flower-breeding Species.</title>
        <authorList>
            <person name="Negi A."/>
            <person name="Liao B.Y."/>
            <person name="Yeh S.D."/>
        </authorList>
    </citation>
    <scope>NUCLEOTIDE SEQUENCE</scope>
    <source>
        <strain evidence="2">Sukarami</strain>
    </source>
</reference>
<gene>
    <name evidence="2" type="ORF">M5D96_004096</name>
</gene>
<sequence>FCLSFRFSFDFPLKALLFVTLCLSSKLLLLLLRQKQMGNKKRGLGSVAVFWFIAAVCA</sequence>
<dbReference type="AlphaFoldDB" id="A0A9P9YU23"/>
<evidence type="ECO:0000256" key="1">
    <source>
        <dbReference type="SAM" id="Phobius"/>
    </source>
</evidence>
<keyword evidence="1" id="KW-0472">Membrane</keyword>
<evidence type="ECO:0000313" key="3">
    <source>
        <dbReference type="Proteomes" id="UP001059596"/>
    </source>
</evidence>
<evidence type="ECO:0000313" key="2">
    <source>
        <dbReference type="EMBL" id="KAI8042773.1"/>
    </source>
</evidence>
<dbReference type="Proteomes" id="UP001059596">
    <property type="component" value="Unassembled WGS sequence"/>
</dbReference>
<keyword evidence="1" id="KW-1133">Transmembrane helix</keyword>
<name>A0A9P9YU23_9MUSC</name>
<organism evidence="2 3">
    <name type="scientific">Drosophila gunungcola</name>
    <name type="common">fruit fly</name>
    <dbReference type="NCBI Taxonomy" id="103775"/>
    <lineage>
        <taxon>Eukaryota</taxon>
        <taxon>Metazoa</taxon>
        <taxon>Ecdysozoa</taxon>
        <taxon>Arthropoda</taxon>
        <taxon>Hexapoda</taxon>
        <taxon>Insecta</taxon>
        <taxon>Pterygota</taxon>
        <taxon>Neoptera</taxon>
        <taxon>Endopterygota</taxon>
        <taxon>Diptera</taxon>
        <taxon>Brachycera</taxon>
        <taxon>Muscomorpha</taxon>
        <taxon>Ephydroidea</taxon>
        <taxon>Drosophilidae</taxon>
        <taxon>Drosophila</taxon>
        <taxon>Sophophora</taxon>
    </lineage>
</organism>
<proteinExistence type="predicted"/>
<accession>A0A9P9YU23</accession>
<dbReference type="EMBL" id="JAMKOV010000002">
    <property type="protein sequence ID" value="KAI8042773.1"/>
    <property type="molecule type" value="Genomic_DNA"/>
</dbReference>
<comment type="caution">
    <text evidence="2">The sequence shown here is derived from an EMBL/GenBank/DDBJ whole genome shotgun (WGS) entry which is preliminary data.</text>
</comment>
<protein>
    <submittedName>
        <fullName evidence="2">Uncharacterized protein</fullName>
    </submittedName>
</protein>